<keyword evidence="4" id="KW-1185">Reference proteome</keyword>
<dbReference type="EMBL" id="LSRX01000477">
    <property type="protein sequence ID" value="OLP96168.1"/>
    <property type="molecule type" value="Genomic_DNA"/>
</dbReference>
<feature type="compositionally biased region" description="Polar residues" evidence="1">
    <location>
        <begin position="2782"/>
        <end position="2797"/>
    </location>
</feature>
<feature type="compositionally biased region" description="Basic residues" evidence="1">
    <location>
        <begin position="573"/>
        <end position="599"/>
    </location>
</feature>
<feature type="compositionally biased region" description="Low complexity" evidence="1">
    <location>
        <begin position="1055"/>
        <end position="1066"/>
    </location>
</feature>
<evidence type="ECO:0000313" key="4">
    <source>
        <dbReference type="Proteomes" id="UP000186817"/>
    </source>
</evidence>
<dbReference type="InterPro" id="IPR036034">
    <property type="entry name" value="PDZ_sf"/>
</dbReference>
<proteinExistence type="predicted"/>
<protein>
    <recommendedName>
        <fullName evidence="2">PDZ domain-containing protein</fullName>
    </recommendedName>
</protein>
<feature type="region of interest" description="Disordered" evidence="1">
    <location>
        <begin position="2416"/>
        <end position="2597"/>
    </location>
</feature>
<feature type="compositionally biased region" description="Polar residues" evidence="1">
    <location>
        <begin position="2566"/>
        <end position="2596"/>
    </location>
</feature>
<feature type="region of interest" description="Disordered" evidence="1">
    <location>
        <begin position="1431"/>
        <end position="1477"/>
    </location>
</feature>
<sequence>MASPSLDQELKEVFGDLAQNSMTQFGEAPFGSSLSTTPGSEPPSKAPKLEAQPGKRGRGYDNPNSRGQKDQEWPQSKGQAGPVALLHQAAEKYREALLKALHGISSDNNKQQILKDKGWLNAEGNWNYQQWDSEQQALKVSETRQPVNHQDLIGRIGQLTELVLGKDIIHQFNATHTLTPNKTGVTTFLLEVGLRAQGVETTWNTLEMIAGLSALQVIGLQIRREALVAWPTTFRSCFMHRQDRESSFREQLASPGPQHPEGLAARRAGEFEGEDCATIVQQPVLPNGGSLLREDFEGGSSGSPQRMTPEMPRRESFQGSGRVISSPTSPAAVKANGGLVEAALKFPGVAGGGSAKEIEEADLLFVPDDDQEWQRPRRPPPGDHFGPSKQLTGPILPVSPASAKPEAQHEEEEWMERKRVTGVIGRLVQYQMGEIPSKDVLGLHRTCQGRLMVTAVRGDGPAARAGVVAGDQLISINGEKIWEYYPAKAVLSGVRGPSTLIFLGFSGKLQAEVRVKQPDEPRLGLPAQVSVSTKVLQKSKREEDRRRRWVEVQKPANPPSLRLLDPGTTYCRQSRHTVRRAKAKAKAKVKAKGKAKGSPRKPAPEPLDEEDLALETEAPEAPDEGQPQASEAAEGQGHIDEELPRFEDEDDMPVLNLVTSKAEPAASLKRSREEAGVDLTEDGDGEGDVWQQLENELQAPLNLPLAWPAADDASKPREPVVHAVDDKEDSDDDWGYIWKQSGVDAKQTSNILEEIEKNVKAAADFHKEKWQKKEQPEEEEAQEDEEWGAELYETQQEKEISKDFWVPDESWSAWECNSKEAVAAQRLVQKIRSRAAKKDTKAEENTELEDFPSEVLLEVLKLWIGRELPEQRMLLAMLLWVEAITVEVPIVRPDLNQYAMQLLSKEEFQVALRSACDHVSHDVLLVKVAVLRVFPFEVALDDLGVFNPGWAGTFIHVVTVLWQGASPYAGRPTEDASSSPSRPKHRTSNAESEHDTMNDMKATDALLMDPLKELFGICTEKGGSPPKGPQQRPRTPVRYFASAPAELTPPPLHPSASSKGATSTSTQRAAETVGDNVVEEVTPEWALPHLTRPTPSRIIRGLSPIQAGAARAVPAQEPVKKHPTENTTTLDYDATHDRQRNQSTNDQETSQPTQESPPDVCKLETPTLLGTTPDTDLDAGETNDTDGRDSMLDYTPPPTSSSSTTLHQDCHLTKNKATQILVVGQIPRTSVTPARTMTPLNKKRVRKAAHPKETGYLIIFEKGDAGAPIPAASLRNDEAPKVQKRLISSLSGMMQHAEFPMEEDDLTSKFEEIFADLPLSLRVASLAHLNEMAELLKELWASKGEFIEEMKKLASFDRACEVTCRLTLTHAVELGNQALNKDFKDLRVCKVLCPDDSVLAPASVMPTDMDLQFTLTEALTEISNLSAFESSAGSKSWTPSITPLRQPTSLPTGKEGSEQSSATTCNDSSPEGTASSMSLSLEDHNQLAEGAEASPDRGEGRAAARGQPRQNVGEEVASDAATDDALLQLLDMRGSFRFGKPEQARLVNVSMSHAQNDIGRMGMIQGKCCCCIDRATQRLSLGHVSHPEQAPQAPVPADALDGVLMQKTLASLAGSPSLLQLPAASFSRQGTPKSFSVDSRVATPGSSAGVAGTDRTLQRSRTFASIGRSIFHGPEPRNGPKGLYVQGNGWGKKDSLNRLGTEWRIVPLQEHLMQLHTLTIQRQLQIMLSIERDIEIKWSGLSMKVRAPEECSRQIRAYLNFRDRLRPYLLEEDLLVGGKQARDLQTESGMSLETKDLAGVRQGVTEVLKKLKQRYQWKPNMTSRVEISRVNWVARLSAVIRLAMKTSCLFADQELRQLLREDEKRKLGKEVFDQYRQWYKLERGDGMAIKGVKVAPPDVVAKIRKKYEDFGQFVNQQPRFQPSTPAGLGADGPLGLLVVPSMPIGWTRPEYCKNFPLDTKSEKGTSFSTNRFLDFVNAPITKYLCSQSSERTYEKPVPEDNPNVWGTYCCRGGTTATSVPPPPRLLSKMTQFETRRGMILFYEPESLDRWIGQNIQKDEVSVRYRNGSTGKWLSQKLAKCYEAYHARHLQRNRTGDKVDRYVHIVDKCLPKVAEEARIYVGVSQTRRESYFSKFGRYGNHDTKGGESMRQKSAVTLQANMGEENRLTTNFPLDTKSEKGTSFSTNRFLDFVNAPITKYLCSQSSYRKAHERADPECRLHGERTYEKPVPEDNPNVWGTYCCRGGTTATSVPPPPRLLSKMTQFETRRGMILFYEPESLDRWIGQNIQKDEVSVRYRNGSTGKWLSQKLAKCYEAYHARHLQRNRTGDKVDRYVHIVDKCLPKVAEEARIYVGVSQTRRESYFSKFGRYGNHDTKGGESMRQKSAVTLQANMGEENRLTTRPLPAMTPGVAGGMTPGLNPGTPGLAGNLTPGGNRTPFHMPEYASGFEKSEGNTPQWKPPPETPTGPMHGMPSAGTPPFQARASGTPAGPPPPTPAQVYSMDRERSPRRSQWRLPTPAPPPSWQGGRPAYPAVQPQNLPWQPNPRLAQMLSAPAAPQLPGAPPPPRTGTQVRSPLNQSASSGYNRPTSPQGMTSGSGIRSFGPLLPADFVQNPHFLDTRTVAGLSLPRWVRRTDWTTKKQIDQCPSHVIPLHSVLYQGWNSYWIRHIAEGKPTFFAGFRSMAETVFCHALFSKLREESIDLDELGMMISGGHIHQGSPITNDVKLQASQELAGKVVEFMLGLYPQDAPDPKVADLESQVHMLQQQLAKFEQSPAPSAAREPTTAGSTTSSPIPTNAGLSSLPINIDSPPPPSRDDVSSSKAPDGSTKLVKPDTKSYLLQAFEKGKAQELANAKAHEPEESTDPASSSGTPAKTEYGTASHVASVVNLPDDSKKSFMTRQWKTCRNDREVTTWIESVTLSKSNKKKLVTWSAHVQKWHDDLPASEQAALDQTVANWGVPIRDVAKLKAGSLLRILAVATVLIA</sequence>
<organism evidence="3 4">
    <name type="scientific">Symbiodinium microadriaticum</name>
    <name type="common">Dinoflagellate</name>
    <name type="synonym">Zooxanthella microadriatica</name>
    <dbReference type="NCBI Taxonomy" id="2951"/>
    <lineage>
        <taxon>Eukaryota</taxon>
        <taxon>Sar</taxon>
        <taxon>Alveolata</taxon>
        <taxon>Dinophyceae</taxon>
        <taxon>Suessiales</taxon>
        <taxon>Symbiodiniaceae</taxon>
        <taxon>Symbiodinium</taxon>
    </lineage>
</organism>
<feature type="region of interest" description="Disordered" evidence="1">
    <location>
        <begin position="2847"/>
        <end position="2878"/>
    </location>
</feature>
<dbReference type="PANTHER" id="PTHR24216">
    <property type="entry name" value="PAXILLIN-RELATED"/>
    <property type="match status" value="1"/>
</dbReference>
<name>A0A1Q9DLX8_SYMMI</name>
<dbReference type="InterPro" id="IPR001478">
    <property type="entry name" value="PDZ"/>
</dbReference>
<evidence type="ECO:0000259" key="2">
    <source>
        <dbReference type="PROSITE" id="PS50106"/>
    </source>
</evidence>
<accession>A0A1Q9DLX8</accession>
<feature type="compositionally biased region" description="Low complexity" evidence="1">
    <location>
        <begin position="1165"/>
        <end position="1174"/>
    </location>
</feature>
<comment type="caution">
    <text evidence="3">The sequence shown here is derived from an EMBL/GenBank/DDBJ whole genome shotgun (WGS) entry which is preliminary data.</text>
</comment>
<feature type="domain" description="PDZ" evidence="2">
    <location>
        <begin position="427"/>
        <end position="481"/>
    </location>
</feature>
<dbReference type="InterPro" id="IPR041489">
    <property type="entry name" value="PDZ_6"/>
</dbReference>
<dbReference type="SUPFAM" id="SSF50156">
    <property type="entry name" value="PDZ domain-like"/>
    <property type="match status" value="1"/>
</dbReference>
<feature type="compositionally biased region" description="Acidic residues" evidence="1">
    <location>
        <begin position="1175"/>
        <end position="1184"/>
    </location>
</feature>
<feature type="compositionally biased region" description="Basic and acidic residues" evidence="1">
    <location>
        <begin position="637"/>
        <end position="646"/>
    </location>
</feature>
<gene>
    <name evidence="3" type="ORF">AK812_SmicGene21612</name>
</gene>
<feature type="compositionally biased region" description="Basic and acidic residues" evidence="1">
    <location>
        <begin position="539"/>
        <end position="551"/>
    </location>
</feature>
<reference evidence="3 4" key="1">
    <citation type="submission" date="2016-02" db="EMBL/GenBank/DDBJ databases">
        <title>Genome analysis of coral dinoflagellate symbionts highlights evolutionary adaptations to a symbiotic lifestyle.</title>
        <authorList>
            <person name="Aranda M."/>
            <person name="Li Y."/>
            <person name="Liew Y.J."/>
            <person name="Baumgarten S."/>
            <person name="Simakov O."/>
            <person name="Wilson M."/>
            <person name="Piel J."/>
            <person name="Ashoor H."/>
            <person name="Bougouffa S."/>
            <person name="Bajic V.B."/>
            <person name="Ryu T."/>
            <person name="Ravasi T."/>
            <person name="Bayer T."/>
            <person name="Micklem G."/>
            <person name="Kim H."/>
            <person name="Bhak J."/>
            <person name="Lajeunesse T.C."/>
            <person name="Voolstra C.R."/>
        </authorList>
    </citation>
    <scope>NUCLEOTIDE SEQUENCE [LARGE SCALE GENOMIC DNA]</scope>
    <source>
        <strain evidence="3 4">CCMP2467</strain>
    </source>
</reference>
<evidence type="ECO:0000256" key="1">
    <source>
        <dbReference type="SAM" id="MobiDB-lite"/>
    </source>
</evidence>
<feature type="region of interest" description="Disordered" evidence="1">
    <location>
        <begin position="1489"/>
        <end position="1519"/>
    </location>
</feature>
<feature type="region of interest" description="Disordered" evidence="1">
    <location>
        <begin position="534"/>
        <end position="687"/>
    </location>
</feature>
<feature type="region of interest" description="Disordered" evidence="1">
    <location>
        <begin position="1109"/>
        <end position="1206"/>
    </location>
</feature>
<dbReference type="PANTHER" id="PTHR24216:SF65">
    <property type="entry name" value="PAXILLIN-LIKE PROTEIN 1"/>
    <property type="match status" value="1"/>
</dbReference>
<feature type="compositionally biased region" description="Polar residues" evidence="1">
    <location>
        <begin position="317"/>
        <end position="329"/>
    </location>
</feature>
<feature type="region of interest" description="Disordered" evidence="1">
    <location>
        <begin position="1044"/>
        <end position="1074"/>
    </location>
</feature>
<dbReference type="Proteomes" id="UP000186817">
    <property type="component" value="Unassembled WGS sequence"/>
</dbReference>
<feature type="compositionally biased region" description="Polar residues" evidence="1">
    <location>
        <begin position="1458"/>
        <end position="1477"/>
    </location>
</feature>
<feature type="region of interest" description="Disordered" evidence="1">
    <location>
        <begin position="1"/>
        <end position="81"/>
    </location>
</feature>
<dbReference type="Gene3D" id="2.30.42.10">
    <property type="match status" value="1"/>
</dbReference>
<feature type="compositionally biased region" description="Basic and acidic residues" evidence="1">
    <location>
        <begin position="712"/>
        <end position="725"/>
    </location>
</feature>
<feature type="compositionally biased region" description="Acidic residues" evidence="1">
    <location>
        <begin position="606"/>
        <end position="623"/>
    </location>
</feature>
<feature type="compositionally biased region" description="Polar residues" evidence="1">
    <location>
        <begin position="1141"/>
        <end position="1156"/>
    </location>
</feature>
<evidence type="ECO:0000313" key="3">
    <source>
        <dbReference type="EMBL" id="OLP96168.1"/>
    </source>
</evidence>
<feature type="region of interest" description="Disordered" evidence="1">
    <location>
        <begin position="708"/>
        <end position="735"/>
    </location>
</feature>
<feature type="region of interest" description="Disordered" evidence="1">
    <location>
        <begin position="969"/>
        <end position="998"/>
    </location>
</feature>
<dbReference type="OrthoDB" id="408280at2759"/>
<feature type="region of interest" description="Disordered" evidence="1">
    <location>
        <begin position="286"/>
        <end position="329"/>
    </location>
</feature>
<feature type="compositionally biased region" description="Polar residues" evidence="1">
    <location>
        <begin position="1431"/>
        <end position="1451"/>
    </location>
</feature>
<dbReference type="Pfam" id="PF17820">
    <property type="entry name" value="PDZ_6"/>
    <property type="match status" value="1"/>
</dbReference>
<dbReference type="PROSITE" id="PS50106">
    <property type="entry name" value="PDZ"/>
    <property type="match status" value="1"/>
</dbReference>
<feature type="region of interest" description="Disordered" evidence="1">
    <location>
        <begin position="2766"/>
        <end position="2831"/>
    </location>
</feature>
<feature type="region of interest" description="Disordered" evidence="1">
    <location>
        <begin position="1630"/>
        <end position="1652"/>
    </location>
</feature>
<feature type="region of interest" description="Disordered" evidence="1">
    <location>
        <begin position="368"/>
        <end position="413"/>
    </location>
</feature>